<dbReference type="Proteomes" id="UP000734854">
    <property type="component" value="Unassembled WGS sequence"/>
</dbReference>
<gene>
    <name evidence="3" type="ORF">ZIOFF_021968</name>
</gene>
<dbReference type="GO" id="GO:0009630">
    <property type="term" value="P:gravitropism"/>
    <property type="evidence" value="ECO:0007669"/>
    <property type="project" value="InterPro"/>
</dbReference>
<dbReference type="EMBL" id="JACMSC010000006">
    <property type="protein sequence ID" value="KAG6518493.1"/>
    <property type="molecule type" value="Genomic_DNA"/>
</dbReference>
<dbReference type="PANTHER" id="PTHR34045:SF3">
    <property type="entry name" value="PROTEIN LAZY 4"/>
    <property type="match status" value="1"/>
</dbReference>
<dbReference type="AlphaFoldDB" id="A0A8J5LJV5"/>
<name>A0A8J5LJV5_ZINOF</name>
<proteinExistence type="inferred from homology"/>
<dbReference type="InterPro" id="IPR044683">
    <property type="entry name" value="LAZY"/>
</dbReference>
<organism evidence="3 4">
    <name type="scientific">Zingiber officinale</name>
    <name type="common">Ginger</name>
    <name type="synonym">Amomum zingiber</name>
    <dbReference type="NCBI Taxonomy" id="94328"/>
    <lineage>
        <taxon>Eukaryota</taxon>
        <taxon>Viridiplantae</taxon>
        <taxon>Streptophyta</taxon>
        <taxon>Embryophyta</taxon>
        <taxon>Tracheophyta</taxon>
        <taxon>Spermatophyta</taxon>
        <taxon>Magnoliopsida</taxon>
        <taxon>Liliopsida</taxon>
        <taxon>Zingiberales</taxon>
        <taxon>Zingiberaceae</taxon>
        <taxon>Zingiber</taxon>
    </lineage>
</organism>
<dbReference type="Gene3D" id="1.20.1250.20">
    <property type="entry name" value="MFS general substrate transporter like domains"/>
    <property type="match status" value="1"/>
</dbReference>
<reference evidence="3 4" key="1">
    <citation type="submission" date="2020-08" db="EMBL/GenBank/DDBJ databases">
        <title>Plant Genome Project.</title>
        <authorList>
            <person name="Zhang R.-G."/>
        </authorList>
    </citation>
    <scope>NUCLEOTIDE SEQUENCE [LARGE SCALE GENOMIC DNA]</scope>
    <source>
        <tissue evidence="3">Rhizome</tissue>
    </source>
</reference>
<dbReference type="InterPro" id="IPR036259">
    <property type="entry name" value="MFS_trans_sf"/>
</dbReference>
<protein>
    <submittedName>
        <fullName evidence="3">Uncharacterized protein</fullName>
    </submittedName>
</protein>
<evidence type="ECO:0000313" key="3">
    <source>
        <dbReference type="EMBL" id="KAG6518493.1"/>
    </source>
</evidence>
<dbReference type="GO" id="GO:0022857">
    <property type="term" value="F:transmembrane transporter activity"/>
    <property type="evidence" value="ECO:0007669"/>
    <property type="project" value="InterPro"/>
</dbReference>
<accession>A0A8J5LJV5</accession>
<dbReference type="InterPro" id="IPR011701">
    <property type="entry name" value="MFS"/>
</dbReference>
<evidence type="ECO:0000256" key="1">
    <source>
        <dbReference type="ARBA" id="ARBA00022604"/>
    </source>
</evidence>
<evidence type="ECO:0000313" key="4">
    <source>
        <dbReference type="Proteomes" id="UP000734854"/>
    </source>
</evidence>
<dbReference type="PANTHER" id="PTHR34045">
    <property type="entry name" value="OS03G0406300 PROTEIN"/>
    <property type="match status" value="1"/>
</dbReference>
<evidence type="ECO:0000256" key="2">
    <source>
        <dbReference type="ARBA" id="ARBA00024198"/>
    </source>
</evidence>
<dbReference type="SUPFAM" id="SSF103473">
    <property type="entry name" value="MFS general substrate transporter"/>
    <property type="match status" value="1"/>
</dbReference>
<dbReference type="GO" id="GO:0040008">
    <property type="term" value="P:regulation of growth"/>
    <property type="evidence" value="ECO:0007669"/>
    <property type="project" value="InterPro"/>
</dbReference>
<dbReference type="Pfam" id="PF07690">
    <property type="entry name" value="MFS_1"/>
    <property type="match status" value="1"/>
</dbReference>
<comment type="caution">
    <text evidence="3">The sequence shown here is derived from an EMBL/GenBank/DDBJ whole genome shotgun (WGS) entry which is preliminary data.</text>
</comment>
<sequence>MLIHPAASDPSQQEFDREFINSLPSLLTIGTLGSDEFTQDDQRIDSFKNKSFLQNLIDVTAEEEVQLRDLTQLSSKTNGDGSQTVVLQNDIDPKLYNDLNDEDNDADMLPYKKLTLNRTKHMLSENCNLIKQKPISLIVKNIFICRSGFTLASKLTDPVPESKMEKFYKAILHKKVYPQHSSQQTKCLEKRRKETAWDDDEMHKKGEKGGQWVRTDSEYMHGCGLALLTTHVHVPAGLRLSTGLIGAALGIGKIADPFLSTEAEQIASEINKPCHLDEELVLDVVAALDIWKIADPLHRGEQISDASTSRQRIGFSIAYTAAADSIGVNQSSKGLMLSVFYYGYVVSQVPGGWAAQYVGGRRVLLFSFLLWSLTCAFAPLDASKVNIMVDISGMYLGAAGGMLVLPSLVKYKGPQSVFMVESALGIMWSFLWFRFSSDPVRSEHPKAAAAGFGEPNLSVSREKRIPSAGNLRRLTKIPWKKIIFNLPI</sequence>
<comment type="similarity">
    <text evidence="2">Belongs to the LAZY family.</text>
</comment>
<keyword evidence="4" id="KW-1185">Reference proteome</keyword>
<keyword evidence="1" id="KW-0341">Growth regulation</keyword>